<accession>A0A0X8JQ54</accession>
<dbReference type="RefSeq" id="WP_066604723.1">
    <property type="nucleotide sequence ID" value="NZ_CP014230.1"/>
</dbReference>
<dbReference type="AlphaFoldDB" id="A0A0X8JQ54"/>
<keyword evidence="1" id="KW-1133">Transmembrane helix</keyword>
<evidence type="ECO:0000313" key="3">
    <source>
        <dbReference type="Proteomes" id="UP000063964"/>
    </source>
</evidence>
<protein>
    <recommendedName>
        <fullName evidence="4">HMA domain-containing protein</fullName>
    </recommendedName>
</protein>
<dbReference type="KEGG" id="doa:AXF15_06070"/>
<sequence length="140" mass="15222">MITHSIPGRIRVRHATPLTEDALNTLTSDIRKLAPSARVEHNPETCGTLIVFEEKDASPAVVELCGGREDTAAPAGGCPMPQLKIPWPSMRVVKRGMSASLLASMGLLALNREGAHALFGSVFLACLARHAWVYRRRLIQ</sequence>
<reference evidence="3" key="1">
    <citation type="submission" date="2016-02" db="EMBL/GenBank/DDBJ databases">
        <authorList>
            <person name="Holder M.E."/>
            <person name="Ajami N.J."/>
            <person name="Petrosino J.F."/>
        </authorList>
    </citation>
    <scope>NUCLEOTIDE SEQUENCE [LARGE SCALE GENOMIC DNA]</scope>
    <source>
        <strain evidence="3">DSM 12838</strain>
    </source>
</reference>
<keyword evidence="1" id="KW-0812">Transmembrane</keyword>
<keyword evidence="3" id="KW-1185">Reference proteome</keyword>
<evidence type="ECO:0000256" key="1">
    <source>
        <dbReference type="SAM" id="Phobius"/>
    </source>
</evidence>
<keyword evidence="1" id="KW-0472">Membrane</keyword>
<gene>
    <name evidence="2" type="ORF">AXF15_06070</name>
</gene>
<dbReference type="Proteomes" id="UP000063964">
    <property type="component" value="Chromosome"/>
</dbReference>
<proteinExistence type="predicted"/>
<organism evidence="2 3">
    <name type="scientific">Desulfomicrobium orale DSM 12838</name>
    <dbReference type="NCBI Taxonomy" id="888061"/>
    <lineage>
        <taxon>Bacteria</taxon>
        <taxon>Pseudomonadati</taxon>
        <taxon>Thermodesulfobacteriota</taxon>
        <taxon>Desulfovibrionia</taxon>
        <taxon>Desulfovibrionales</taxon>
        <taxon>Desulfomicrobiaceae</taxon>
        <taxon>Desulfomicrobium</taxon>
    </lineage>
</organism>
<dbReference type="EMBL" id="CP014230">
    <property type="protein sequence ID" value="AMD92712.1"/>
    <property type="molecule type" value="Genomic_DNA"/>
</dbReference>
<dbReference type="OrthoDB" id="5397694at2"/>
<evidence type="ECO:0008006" key="4">
    <source>
        <dbReference type="Google" id="ProtNLM"/>
    </source>
</evidence>
<name>A0A0X8JQ54_9BACT</name>
<evidence type="ECO:0000313" key="2">
    <source>
        <dbReference type="EMBL" id="AMD92712.1"/>
    </source>
</evidence>
<feature type="transmembrane region" description="Helical" evidence="1">
    <location>
        <begin position="116"/>
        <end position="134"/>
    </location>
</feature>
<dbReference type="STRING" id="888061.AXF15_06070"/>